<comment type="similarity">
    <text evidence="6 7">Belongs to the APS kinase family.</text>
</comment>
<dbReference type="NCBIfam" id="TIGR00455">
    <property type="entry name" value="apsK"/>
    <property type="match status" value="1"/>
</dbReference>
<keyword evidence="11" id="KW-1185">Reference proteome</keyword>
<evidence type="ECO:0000259" key="9">
    <source>
        <dbReference type="Pfam" id="PF01583"/>
    </source>
</evidence>
<dbReference type="EC" id="2.7.1.25" evidence="2 6"/>
<evidence type="ECO:0000256" key="8">
    <source>
        <dbReference type="SAM" id="MobiDB-lite"/>
    </source>
</evidence>
<keyword evidence="6" id="KW-0597">Phosphoprotein</keyword>
<evidence type="ECO:0000313" key="10">
    <source>
        <dbReference type="EMBL" id="GAA4813329.1"/>
    </source>
</evidence>
<dbReference type="HAMAP" id="MF_00065">
    <property type="entry name" value="Adenylyl_sulf_kinase"/>
    <property type="match status" value="1"/>
</dbReference>
<comment type="pathway">
    <text evidence="6 7">Sulfur metabolism; hydrogen sulfide biosynthesis; sulfite from sulfate: step 2/3.</text>
</comment>
<feature type="binding site" evidence="6">
    <location>
        <begin position="45"/>
        <end position="52"/>
    </location>
    <ligand>
        <name>ATP</name>
        <dbReference type="ChEBI" id="CHEBI:30616"/>
    </ligand>
</feature>
<evidence type="ECO:0000256" key="6">
    <source>
        <dbReference type="HAMAP-Rule" id="MF_00065"/>
    </source>
</evidence>
<accession>A0ABP9CS96</accession>
<dbReference type="Gene3D" id="3.40.50.300">
    <property type="entry name" value="P-loop containing nucleotide triphosphate hydrolases"/>
    <property type="match status" value="1"/>
</dbReference>
<protein>
    <recommendedName>
        <fullName evidence="2 6">Adenylyl-sulfate kinase</fullName>
        <ecNumber evidence="2 6">2.7.1.25</ecNumber>
    </recommendedName>
    <alternativeName>
        <fullName evidence="6">APS kinase</fullName>
    </alternativeName>
    <alternativeName>
        <fullName evidence="6">ATP adenosine-5'-phosphosulfate 3'-phosphotransferase</fullName>
    </alternativeName>
    <alternativeName>
        <fullName evidence="6">Adenosine-5'-phosphosulfate kinase</fullName>
    </alternativeName>
</protein>
<evidence type="ECO:0000256" key="5">
    <source>
        <dbReference type="ARBA" id="ARBA00022840"/>
    </source>
</evidence>
<feature type="domain" description="APS kinase" evidence="9">
    <location>
        <begin position="38"/>
        <end position="188"/>
    </location>
</feature>
<gene>
    <name evidence="10" type="primary">cysC_1</name>
    <name evidence="6" type="synonym">cysC</name>
    <name evidence="10" type="ORF">GCM10023220_50960</name>
</gene>
<keyword evidence="4 6" id="KW-0547">Nucleotide-binding</keyword>
<dbReference type="InterPro" id="IPR002891">
    <property type="entry name" value="APS"/>
</dbReference>
<evidence type="ECO:0000256" key="2">
    <source>
        <dbReference type="ARBA" id="ARBA00012121"/>
    </source>
</evidence>
<comment type="catalytic activity">
    <reaction evidence="1 6 7">
        <text>adenosine 5'-phosphosulfate + ATP = 3'-phosphoadenylyl sulfate + ADP + H(+)</text>
        <dbReference type="Rhea" id="RHEA:24152"/>
        <dbReference type="ChEBI" id="CHEBI:15378"/>
        <dbReference type="ChEBI" id="CHEBI:30616"/>
        <dbReference type="ChEBI" id="CHEBI:58243"/>
        <dbReference type="ChEBI" id="CHEBI:58339"/>
        <dbReference type="ChEBI" id="CHEBI:456216"/>
        <dbReference type="EC" id="2.7.1.25"/>
    </reaction>
</comment>
<dbReference type="PANTHER" id="PTHR42700">
    <property type="entry name" value="SULFATE ADENYLYLTRANSFERASE"/>
    <property type="match status" value="1"/>
</dbReference>
<keyword evidence="6 7" id="KW-0418">Kinase</keyword>
<evidence type="ECO:0000313" key="11">
    <source>
        <dbReference type="Proteomes" id="UP001501265"/>
    </source>
</evidence>
<dbReference type="CDD" id="cd02027">
    <property type="entry name" value="APSK"/>
    <property type="match status" value="1"/>
</dbReference>
<dbReference type="NCBIfam" id="NF003013">
    <property type="entry name" value="PRK03846.1"/>
    <property type="match status" value="1"/>
</dbReference>
<name>A0ABP9CS96_9ACTN</name>
<comment type="caution">
    <text evidence="6">Lacks conserved residue(s) required for the propagation of feature annotation.</text>
</comment>
<proteinExistence type="inferred from homology"/>
<organism evidence="10 11">
    <name type="scientific">Streptomyces ziwulingensis</name>
    <dbReference type="NCBI Taxonomy" id="1045501"/>
    <lineage>
        <taxon>Bacteria</taxon>
        <taxon>Bacillati</taxon>
        <taxon>Actinomycetota</taxon>
        <taxon>Actinomycetes</taxon>
        <taxon>Kitasatosporales</taxon>
        <taxon>Streptomycetaceae</taxon>
        <taxon>Streptomyces</taxon>
    </lineage>
</organism>
<comment type="function">
    <text evidence="6 7">Catalyzes the synthesis of activated sulfate.</text>
</comment>
<evidence type="ECO:0000256" key="4">
    <source>
        <dbReference type="ARBA" id="ARBA00022741"/>
    </source>
</evidence>
<dbReference type="PANTHER" id="PTHR42700:SF1">
    <property type="entry name" value="SULFATE ADENYLYLTRANSFERASE"/>
    <property type="match status" value="1"/>
</dbReference>
<dbReference type="InterPro" id="IPR027417">
    <property type="entry name" value="P-loop_NTPase"/>
</dbReference>
<dbReference type="GO" id="GO:0016301">
    <property type="term" value="F:kinase activity"/>
    <property type="evidence" value="ECO:0007669"/>
    <property type="project" value="UniProtKB-KW"/>
</dbReference>
<dbReference type="EMBL" id="BAABIG010000056">
    <property type="protein sequence ID" value="GAA4813329.1"/>
    <property type="molecule type" value="Genomic_DNA"/>
</dbReference>
<feature type="region of interest" description="Disordered" evidence="8">
    <location>
        <begin position="1"/>
        <end position="34"/>
    </location>
</feature>
<sequence>MTGPTRTPRAEPRLHARNRPRTHPQIHPRIQENDVTSGATVWLTGLPSAGKTTIAHELAGGLRAAGHRVEVLDGDEIREFLSAGLGFSREDRHTNVRRIGFVAELLARNGVLALVPVIAPYADSRDAVREHHQKSGTAYLEVHVATPVEVCGERDVKGLYAKQAAGELTGLTGVDDPYEAPEAPDLRIESQHQTVQESAAAVFALLSERGLA</sequence>
<dbReference type="Proteomes" id="UP001501265">
    <property type="component" value="Unassembled WGS sequence"/>
</dbReference>
<keyword evidence="5 6" id="KW-0067">ATP-binding</keyword>
<evidence type="ECO:0000256" key="3">
    <source>
        <dbReference type="ARBA" id="ARBA00022679"/>
    </source>
</evidence>
<comment type="caution">
    <text evidence="10">The sequence shown here is derived from an EMBL/GenBank/DDBJ whole genome shotgun (WGS) entry which is preliminary data.</text>
</comment>
<evidence type="ECO:0000256" key="1">
    <source>
        <dbReference type="ARBA" id="ARBA00001823"/>
    </source>
</evidence>
<keyword evidence="3 6" id="KW-0808">Transferase</keyword>
<feature type="compositionally biased region" description="Basic residues" evidence="8">
    <location>
        <begin position="15"/>
        <end position="26"/>
    </location>
</feature>
<dbReference type="Pfam" id="PF01583">
    <property type="entry name" value="APS_kinase"/>
    <property type="match status" value="1"/>
</dbReference>
<dbReference type="InterPro" id="IPR050512">
    <property type="entry name" value="Sulf_AdTrans/APS_kinase"/>
</dbReference>
<reference evidence="11" key="1">
    <citation type="journal article" date="2019" name="Int. J. Syst. Evol. Microbiol.">
        <title>The Global Catalogue of Microorganisms (GCM) 10K type strain sequencing project: providing services to taxonomists for standard genome sequencing and annotation.</title>
        <authorList>
            <consortium name="The Broad Institute Genomics Platform"/>
            <consortium name="The Broad Institute Genome Sequencing Center for Infectious Disease"/>
            <person name="Wu L."/>
            <person name="Ma J."/>
        </authorList>
    </citation>
    <scope>NUCLEOTIDE SEQUENCE [LARGE SCALE GENOMIC DNA]</scope>
    <source>
        <strain evidence="11">JCM 18081</strain>
    </source>
</reference>
<dbReference type="SUPFAM" id="SSF52540">
    <property type="entry name" value="P-loop containing nucleoside triphosphate hydrolases"/>
    <property type="match status" value="1"/>
</dbReference>
<dbReference type="InterPro" id="IPR059117">
    <property type="entry name" value="APS_kinase_dom"/>
</dbReference>
<evidence type="ECO:0000256" key="7">
    <source>
        <dbReference type="RuleBase" id="RU004347"/>
    </source>
</evidence>